<organism evidence="6">
    <name type="scientific">termite gut metagenome</name>
    <dbReference type="NCBI Taxonomy" id="433724"/>
    <lineage>
        <taxon>unclassified sequences</taxon>
        <taxon>metagenomes</taxon>
        <taxon>organismal metagenomes</taxon>
    </lineage>
</organism>
<proteinExistence type="predicted"/>
<dbReference type="InterPro" id="IPR011010">
    <property type="entry name" value="DNA_brk_join_enz"/>
</dbReference>
<evidence type="ECO:0000259" key="4">
    <source>
        <dbReference type="PROSITE" id="PS51898"/>
    </source>
</evidence>
<feature type="domain" description="Tyr recombinase" evidence="4">
    <location>
        <begin position="204"/>
        <end position="389"/>
    </location>
</feature>
<protein>
    <submittedName>
        <fullName evidence="6">Tyrosine recombinase XerD</fullName>
    </submittedName>
</protein>
<dbReference type="InterPro" id="IPR050090">
    <property type="entry name" value="Tyrosine_recombinase_XerCD"/>
</dbReference>
<evidence type="ECO:0000256" key="2">
    <source>
        <dbReference type="ARBA" id="ARBA00023125"/>
    </source>
</evidence>
<comment type="caution">
    <text evidence="6">The sequence shown here is derived from an EMBL/GenBank/DDBJ whole genome shotgun (WGS) entry which is preliminary data.</text>
</comment>
<dbReference type="PROSITE" id="PS51898">
    <property type="entry name" value="TYR_RECOMBINASE"/>
    <property type="match status" value="1"/>
</dbReference>
<dbReference type="PANTHER" id="PTHR30349:SF90">
    <property type="entry name" value="TYROSINE RECOMBINASE XERD"/>
    <property type="match status" value="1"/>
</dbReference>
<name>A0A5J4QW51_9ZZZZ</name>
<dbReference type="CDD" id="cd01188">
    <property type="entry name" value="INT_RitA_C_like"/>
    <property type="match status" value="1"/>
</dbReference>
<dbReference type="InterPro" id="IPR004107">
    <property type="entry name" value="Integrase_SAM-like_N"/>
</dbReference>
<dbReference type="EMBL" id="SNRY01002337">
    <property type="protein sequence ID" value="KAA6325565.1"/>
    <property type="molecule type" value="Genomic_DNA"/>
</dbReference>
<sequence length="408" mass="46572">MKREIKKSNLVPICEQGFESLKLSERRKKCLLTSINKLVSYMGKNNLDIYSESIGKEFIAHLPMQSSQMQRINSRAIYLLESFIEGRKYELKPSGKIYVFPGDIGAYSQHFIKEEEVLKRLSHKTVKTYTATLNRFSIAMEIRQVTLQNLSRQDIEIFISSVQNMNAHIFIPLRKFLRYLYDTKITEQDFSILLQHLKRTYGSKLPSVYTPEEIIKLETSIQRGSAIGKRNYAMLLLASRLGLRASDIVNLEFSNIDWPNKSIRLFQLKTGHPIELPLLSDVGDAIIDYILYGRPKTEIKKIFVTATNPVRTLVADNVRIIVTRMISEAGIEVNGRHHGGHAMRHSLATNILGNNVGLSVISNVLGHVSTKTTMVYLGVDVKILIEYSMEVPFVDKDFYEQKGGCFYV</sequence>
<keyword evidence="2" id="KW-0238">DNA-binding</keyword>
<dbReference type="InterPro" id="IPR044068">
    <property type="entry name" value="CB"/>
</dbReference>
<dbReference type="PANTHER" id="PTHR30349">
    <property type="entry name" value="PHAGE INTEGRASE-RELATED"/>
    <property type="match status" value="1"/>
</dbReference>
<dbReference type="AlphaFoldDB" id="A0A5J4QW51"/>
<dbReference type="Pfam" id="PF02899">
    <property type="entry name" value="Phage_int_SAM_1"/>
    <property type="match status" value="1"/>
</dbReference>
<evidence type="ECO:0000256" key="3">
    <source>
        <dbReference type="ARBA" id="ARBA00023172"/>
    </source>
</evidence>
<dbReference type="Gene3D" id="1.10.150.130">
    <property type="match status" value="1"/>
</dbReference>
<evidence type="ECO:0000256" key="1">
    <source>
        <dbReference type="ARBA" id="ARBA00022908"/>
    </source>
</evidence>
<feature type="domain" description="Core-binding (CB)" evidence="5">
    <location>
        <begin position="102"/>
        <end position="181"/>
    </location>
</feature>
<dbReference type="Gene3D" id="1.10.443.10">
    <property type="entry name" value="Intergrase catalytic core"/>
    <property type="match status" value="1"/>
</dbReference>
<dbReference type="PROSITE" id="PS51900">
    <property type="entry name" value="CB"/>
    <property type="match status" value="1"/>
</dbReference>
<keyword evidence="1" id="KW-0229">DNA integration</keyword>
<gene>
    <name evidence="6" type="ORF">EZS27_025240</name>
</gene>
<dbReference type="SUPFAM" id="SSF56349">
    <property type="entry name" value="DNA breaking-rejoining enzymes"/>
    <property type="match status" value="1"/>
</dbReference>
<keyword evidence="3" id="KW-0233">DNA recombination</keyword>
<accession>A0A5J4QW51</accession>
<reference evidence="6" key="1">
    <citation type="submission" date="2019-03" db="EMBL/GenBank/DDBJ databases">
        <title>Single cell metagenomics reveals metabolic interactions within the superorganism composed of flagellate Streblomastix strix and complex community of Bacteroidetes bacteria on its surface.</title>
        <authorList>
            <person name="Treitli S.C."/>
            <person name="Kolisko M."/>
            <person name="Husnik F."/>
            <person name="Keeling P."/>
            <person name="Hampl V."/>
        </authorList>
    </citation>
    <scope>NUCLEOTIDE SEQUENCE</scope>
    <source>
        <strain evidence="6">STM</strain>
    </source>
</reference>
<dbReference type="GO" id="GO:0006310">
    <property type="term" value="P:DNA recombination"/>
    <property type="evidence" value="ECO:0007669"/>
    <property type="project" value="UniProtKB-KW"/>
</dbReference>
<dbReference type="InterPro" id="IPR013762">
    <property type="entry name" value="Integrase-like_cat_sf"/>
</dbReference>
<dbReference type="InterPro" id="IPR002104">
    <property type="entry name" value="Integrase_catalytic"/>
</dbReference>
<dbReference type="Pfam" id="PF00589">
    <property type="entry name" value="Phage_integrase"/>
    <property type="match status" value="1"/>
</dbReference>
<dbReference type="GO" id="GO:0015074">
    <property type="term" value="P:DNA integration"/>
    <property type="evidence" value="ECO:0007669"/>
    <property type="project" value="UniProtKB-KW"/>
</dbReference>
<evidence type="ECO:0000313" key="6">
    <source>
        <dbReference type="EMBL" id="KAA6325565.1"/>
    </source>
</evidence>
<dbReference type="GO" id="GO:0003677">
    <property type="term" value="F:DNA binding"/>
    <property type="evidence" value="ECO:0007669"/>
    <property type="project" value="UniProtKB-KW"/>
</dbReference>
<evidence type="ECO:0000259" key="5">
    <source>
        <dbReference type="PROSITE" id="PS51900"/>
    </source>
</evidence>
<dbReference type="InterPro" id="IPR010998">
    <property type="entry name" value="Integrase_recombinase_N"/>
</dbReference>